<organism evidence="2">
    <name type="scientific">Anguilla anguilla</name>
    <name type="common">European freshwater eel</name>
    <name type="synonym">Muraena anguilla</name>
    <dbReference type="NCBI Taxonomy" id="7936"/>
    <lineage>
        <taxon>Eukaryota</taxon>
        <taxon>Metazoa</taxon>
        <taxon>Chordata</taxon>
        <taxon>Craniata</taxon>
        <taxon>Vertebrata</taxon>
        <taxon>Euteleostomi</taxon>
        <taxon>Actinopterygii</taxon>
        <taxon>Neopterygii</taxon>
        <taxon>Teleostei</taxon>
        <taxon>Anguilliformes</taxon>
        <taxon>Anguillidae</taxon>
        <taxon>Anguilla</taxon>
    </lineage>
</organism>
<keyword evidence="1" id="KW-1133">Transmembrane helix</keyword>
<sequence>MMYDVMQQCIFKMSVIVCVFVFTYNLTELALKKILKSSKMTNQPWMNRAAQGEHFLAAVTLLIFLGWVGGVTLALLKIL</sequence>
<reference evidence="2" key="1">
    <citation type="submission" date="2014-11" db="EMBL/GenBank/DDBJ databases">
        <authorList>
            <person name="Amaro Gonzalez C."/>
        </authorList>
    </citation>
    <scope>NUCLEOTIDE SEQUENCE</scope>
</reference>
<evidence type="ECO:0000313" key="2">
    <source>
        <dbReference type="EMBL" id="JAH25591.1"/>
    </source>
</evidence>
<keyword evidence="1" id="KW-0472">Membrane</keyword>
<feature type="transmembrane region" description="Helical" evidence="1">
    <location>
        <begin position="9"/>
        <end position="27"/>
    </location>
</feature>
<name>A0A0E9R8V5_ANGAN</name>
<feature type="transmembrane region" description="Helical" evidence="1">
    <location>
        <begin position="55"/>
        <end position="76"/>
    </location>
</feature>
<proteinExistence type="predicted"/>
<reference evidence="2" key="2">
    <citation type="journal article" date="2015" name="Fish Shellfish Immunol.">
        <title>Early steps in the European eel (Anguilla anguilla)-Vibrio vulnificus interaction in the gills: Role of the RtxA13 toxin.</title>
        <authorList>
            <person name="Callol A."/>
            <person name="Pajuelo D."/>
            <person name="Ebbesson L."/>
            <person name="Teles M."/>
            <person name="MacKenzie S."/>
            <person name="Amaro C."/>
        </authorList>
    </citation>
    <scope>NUCLEOTIDE SEQUENCE</scope>
</reference>
<protein>
    <submittedName>
        <fullName evidence="2">Uncharacterized protein</fullName>
    </submittedName>
</protein>
<accession>A0A0E9R8V5</accession>
<dbReference type="EMBL" id="GBXM01082986">
    <property type="protein sequence ID" value="JAH25591.1"/>
    <property type="molecule type" value="Transcribed_RNA"/>
</dbReference>
<dbReference type="AlphaFoldDB" id="A0A0E9R8V5"/>
<evidence type="ECO:0000256" key="1">
    <source>
        <dbReference type="SAM" id="Phobius"/>
    </source>
</evidence>
<keyword evidence="1" id="KW-0812">Transmembrane</keyword>